<dbReference type="GO" id="GO:0016787">
    <property type="term" value="F:hydrolase activity"/>
    <property type="evidence" value="ECO:0007669"/>
    <property type="project" value="UniProtKB-KW"/>
</dbReference>
<dbReference type="Pfam" id="PF01464">
    <property type="entry name" value="SLT"/>
    <property type="match status" value="1"/>
</dbReference>
<keyword evidence="4" id="KW-0732">Signal</keyword>
<dbReference type="OrthoDB" id="4629613at2"/>
<evidence type="ECO:0000256" key="3">
    <source>
        <dbReference type="SAM" id="MobiDB-lite"/>
    </source>
</evidence>
<dbReference type="PANTHER" id="PTHR34700">
    <property type="entry name" value="POTASSIUM BINDING PROTEIN KBP"/>
    <property type="match status" value="1"/>
</dbReference>
<dbReference type="InterPro" id="IPR008258">
    <property type="entry name" value="Transglycosylase_SLT_dom_1"/>
</dbReference>
<feature type="domain" description="LysM" evidence="5">
    <location>
        <begin position="168"/>
        <end position="217"/>
    </location>
</feature>
<organism evidence="6 7">
    <name type="scientific">Streptomyces xinghaiensis</name>
    <dbReference type="NCBI Taxonomy" id="1038928"/>
    <lineage>
        <taxon>Bacteria</taxon>
        <taxon>Bacillati</taxon>
        <taxon>Actinomycetota</taxon>
        <taxon>Actinomycetes</taxon>
        <taxon>Kitasatosporales</taxon>
        <taxon>Streptomycetaceae</taxon>
        <taxon>Streptomyces</taxon>
    </lineage>
</organism>
<dbReference type="InterPro" id="IPR010618">
    <property type="entry name" value="RPF"/>
</dbReference>
<accession>A0A3R7I2A5</accession>
<dbReference type="SUPFAM" id="SSF54106">
    <property type="entry name" value="LysM domain"/>
    <property type="match status" value="1"/>
</dbReference>
<dbReference type="Pfam" id="PF06737">
    <property type="entry name" value="Transglycosylas"/>
    <property type="match status" value="1"/>
</dbReference>
<dbReference type="AlphaFoldDB" id="A0A3R7I2A5"/>
<dbReference type="PROSITE" id="PS51782">
    <property type="entry name" value="LYSM"/>
    <property type="match status" value="1"/>
</dbReference>
<feature type="region of interest" description="Disordered" evidence="3">
    <location>
        <begin position="218"/>
        <end position="246"/>
    </location>
</feature>
<evidence type="ECO:0000313" key="6">
    <source>
        <dbReference type="EMBL" id="RKM92249.1"/>
    </source>
</evidence>
<evidence type="ECO:0000256" key="1">
    <source>
        <dbReference type="ARBA" id="ARBA00010830"/>
    </source>
</evidence>
<feature type="compositionally biased region" description="Low complexity" evidence="3">
    <location>
        <begin position="138"/>
        <end position="157"/>
    </location>
</feature>
<dbReference type="InterPro" id="IPR052196">
    <property type="entry name" value="Bact_Kbp"/>
</dbReference>
<dbReference type="SUPFAM" id="SSF53955">
    <property type="entry name" value="Lysozyme-like"/>
    <property type="match status" value="2"/>
</dbReference>
<name>A0A3R7I2A5_9ACTN</name>
<dbReference type="CDD" id="cd13925">
    <property type="entry name" value="RPF"/>
    <property type="match status" value="1"/>
</dbReference>
<keyword evidence="2" id="KW-0378">Hydrolase</keyword>
<keyword evidence="7" id="KW-1185">Reference proteome</keyword>
<sequence length="354" mass="36801">MSRGRHRRPRTSTISRQVSRVSVVLTAGGAGVAAPLLTAGSANAAPVAVWDEVAACESSGDWAANTGNGYYGGLQFSQSSWESVGGTEYASRADLATKDQQIAAGEKLLAVQGPGAWPTCGPKAGLSRDSGAPDLDTAGQPKAASPAKPKAAQPKAAPEAERKRTGPESYTVVSGDTLHRIATAYDVDGGWKTVYETNRETVGGNPHLIFPGQELSLDASRPGAGHGGDAAQQAKPAAPAPSASGKSYANNLDGWIREALDIMKQHGIPGTYEGIHRNIIRESSGNPNAINNWDINAQKGTPSIGLLQVIKPTFDAYHVPGTANSQYDPVANIVAACNYAADRYGSIDNVNGPY</sequence>
<dbReference type="RefSeq" id="WP_078649756.1">
    <property type="nucleotide sequence ID" value="NZ_CP134822.1"/>
</dbReference>
<evidence type="ECO:0000256" key="2">
    <source>
        <dbReference type="ARBA" id="ARBA00022801"/>
    </source>
</evidence>
<feature type="compositionally biased region" description="Low complexity" evidence="3">
    <location>
        <begin position="229"/>
        <end position="246"/>
    </location>
</feature>
<dbReference type="Pfam" id="PF01476">
    <property type="entry name" value="LysM"/>
    <property type="match status" value="1"/>
</dbReference>
<feature type="signal peptide" evidence="4">
    <location>
        <begin position="1"/>
        <end position="44"/>
    </location>
</feature>
<dbReference type="Proteomes" id="UP000028058">
    <property type="component" value="Unassembled WGS sequence"/>
</dbReference>
<dbReference type="InterPro" id="IPR018392">
    <property type="entry name" value="LysM"/>
</dbReference>
<feature type="region of interest" description="Disordered" evidence="3">
    <location>
        <begin position="119"/>
        <end position="172"/>
    </location>
</feature>
<dbReference type="Gene3D" id="3.10.350.10">
    <property type="entry name" value="LysM domain"/>
    <property type="match status" value="1"/>
</dbReference>
<dbReference type="PANTHER" id="PTHR34700:SF4">
    <property type="entry name" value="PHAGE-LIKE ELEMENT PBSX PROTEIN XKDP"/>
    <property type="match status" value="1"/>
</dbReference>
<dbReference type="Gene3D" id="1.10.530.10">
    <property type="match status" value="2"/>
</dbReference>
<dbReference type="EMBL" id="JNAD02000014">
    <property type="protein sequence ID" value="RKM92249.1"/>
    <property type="molecule type" value="Genomic_DNA"/>
</dbReference>
<evidence type="ECO:0000256" key="4">
    <source>
        <dbReference type="SAM" id="SignalP"/>
    </source>
</evidence>
<dbReference type="SMART" id="SM00257">
    <property type="entry name" value="LysM"/>
    <property type="match status" value="1"/>
</dbReference>
<comment type="caution">
    <text evidence="6">The sequence shown here is derived from an EMBL/GenBank/DDBJ whole genome shotgun (WGS) entry which is preliminary data.</text>
</comment>
<reference evidence="6 7" key="1">
    <citation type="journal article" date="2014" name="Genome Announc.">
        <title>Draft Genome Sequence of Streptomyces fradiae ATCC 19609, a Strain Highly Sensitive to Antibiotics.</title>
        <authorList>
            <person name="Bekker O.B."/>
            <person name="Klimina K.M."/>
            <person name="Vatlin A.A."/>
            <person name="Zakharevich N.V."/>
            <person name="Kasianov A.S."/>
            <person name="Danilenko V.N."/>
        </authorList>
    </citation>
    <scope>NUCLEOTIDE SEQUENCE [LARGE SCALE GENOMIC DNA]</scope>
    <source>
        <strain evidence="6 7">ATCC 19609</strain>
    </source>
</reference>
<comment type="similarity">
    <text evidence="1">Belongs to the transglycosylase family. Rpf subfamily.</text>
</comment>
<evidence type="ECO:0000259" key="5">
    <source>
        <dbReference type="PROSITE" id="PS51782"/>
    </source>
</evidence>
<evidence type="ECO:0000313" key="7">
    <source>
        <dbReference type="Proteomes" id="UP000028058"/>
    </source>
</evidence>
<feature type="chain" id="PRO_5043188315" evidence="4">
    <location>
        <begin position="45"/>
        <end position="354"/>
    </location>
</feature>
<gene>
    <name evidence="6" type="ORF">SFRA_025525</name>
</gene>
<dbReference type="InterPro" id="IPR023346">
    <property type="entry name" value="Lysozyme-like_dom_sf"/>
</dbReference>
<dbReference type="InterPro" id="IPR036779">
    <property type="entry name" value="LysM_dom_sf"/>
</dbReference>
<proteinExistence type="inferred from homology"/>
<dbReference type="CDD" id="cd00118">
    <property type="entry name" value="LysM"/>
    <property type="match status" value="1"/>
</dbReference>
<protein>
    <submittedName>
        <fullName evidence="6">LysM peptidoglycan-binding domain-containing protein</fullName>
    </submittedName>
</protein>